<feature type="non-terminal residue" evidence="3">
    <location>
        <position position="1"/>
    </location>
</feature>
<dbReference type="InterPro" id="IPR011990">
    <property type="entry name" value="TPR-like_helical_dom_sf"/>
</dbReference>
<dbReference type="SUPFAM" id="SSF81901">
    <property type="entry name" value="HCP-like"/>
    <property type="match status" value="1"/>
</dbReference>
<feature type="region of interest" description="Disordered" evidence="2">
    <location>
        <begin position="81"/>
        <end position="152"/>
    </location>
</feature>
<evidence type="ECO:0000256" key="1">
    <source>
        <dbReference type="ARBA" id="ARBA00038101"/>
    </source>
</evidence>
<sequence length="491" mass="52792">GEILGRAPGGGRVTVKCSPGGDADWPSRMRRVAAVAFDQEGFWELRSRNDLLLPRMTWWGGGLRMGQPPCPVRLPRVRHGVPLPGGTSRDILSSSLGARRRRRGVPRPGLRAETLHSLPRVREGAAAKKRRQSRLLPVLLPGQGATETPRQSSGALVLLDWAESSSSGTRAWGDPAGSSASGPSGGRDPGKPERQLTDTSLVPDRRRAAGAKGITDRMESIGLDNGSAQAPPQDDAVAAEGDAAEVARYSQRLLNEGHERTPRPTDDASALAMIQKRVSKRDAEAIYELAGKHYCGEFGLTKDVPRAIELWTEAAELGSVEAHNRLGMRHCIGEGVEEDKPRGIRHWQEAAMKGHVPSRHNLGVAEFNEGNCGLAVQHWMISAKMGDEGSLNYIKKMFMDGHATKGHEWAIVRAPVGGYGRTPPRPPGDHDALRARFAGAGARTEPGTRRVFRSPVRAPTGSDREEISAPSSPGEDPGSLLRRWGGASSGP</sequence>
<dbReference type="Pfam" id="PF08238">
    <property type="entry name" value="Sel1"/>
    <property type="match status" value="2"/>
</dbReference>
<dbReference type="Gene3D" id="1.25.40.10">
    <property type="entry name" value="Tetratricopeptide repeat domain"/>
    <property type="match status" value="1"/>
</dbReference>
<comment type="caution">
    <text evidence="3">The sequence shown here is derived from an EMBL/GenBank/DDBJ whole genome shotgun (WGS) entry which is preliminary data.</text>
</comment>
<name>K0R235_THAOC</name>
<dbReference type="PANTHER" id="PTHR11102">
    <property type="entry name" value="SEL-1-LIKE PROTEIN"/>
    <property type="match status" value="1"/>
</dbReference>
<accession>K0R235</accession>
<dbReference type="InterPro" id="IPR006597">
    <property type="entry name" value="Sel1-like"/>
</dbReference>
<dbReference type="OrthoDB" id="272077at2759"/>
<dbReference type="AlphaFoldDB" id="K0R235"/>
<proteinExistence type="inferred from homology"/>
<dbReference type="Proteomes" id="UP000266841">
    <property type="component" value="Unassembled WGS sequence"/>
</dbReference>
<dbReference type="eggNOG" id="ENOG502SDB9">
    <property type="taxonomic scope" value="Eukaryota"/>
</dbReference>
<dbReference type="InterPro" id="IPR050767">
    <property type="entry name" value="Sel1_AlgK"/>
</dbReference>
<evidence type="ECO:0000313" key="4">
    <source>
        <dbReference type="Proteomes" id="UP000266841"/>
    </source>
</evidence>
<comment type="similarity">
    <text evidence="1">Belongs to the sel-1 family.</text>
</comment>
<feature type="compositionally biased region" description="Low complexity" evidence="2">
    <location>
        <begin position="173"/>
        <end position="182"/>
    </location>
</feature>
<organism evidence="3 4">
    <name type="scientific">Thalassiosira oceanica</name>
    <name type="common">Marine diatom</name>
    <dbReference type="NCBI Taxonomy" id="159749"/>
    <lineage>
        <taxon>Eukaryota</taxon>
        <taxon>Sar</taxon>
        <taxon>Stramenopiles</taxon>
        <taxon>Ochrophyta</taxon>
        <taxon>Bacillariophyta</taxon>
        <taxon>Coscinodiscophyceae</taxon>
        <taxon>Thalassiosirophycidae</taxon>
        <taxon>Thalassiosirales</taxon>
        <taxon>Thalassiosiraceae</taxon>
        <taxon>Thalassiosira</taxon>
    </lineage>
</organism>
<evidence type="ECO:0000313" key="3">
    <source>
        <dbReference type="EMBL" id="EJK46100.1"/>
    </source>
</evidence>
<feature type="region of interest" description="Disordered" evidence="2">
    <location>
        <begin position="167"/>
        <end position="214"/>
    </location>
</feature>
<dbReference type="EMBL" id="AGNL01047994">
    <property type="protein sequence ID" value="EJK46100.1"/>
    <property type="molecule type" value="Genomic_DNA"/>
</dbReference>
<protein>
    <submittedName>
        <fullName evidence="3">Uncharacterized protein</fullName>
    </submittedName>
</protein>
<evidence type="ECO:0000256" key="2">
    <source>
        <dbReference type="SAM" id="MobiDB-lite"/>
    </source>
</evidence>
<keyword evidence="4" id="KW-1185">Reference proteome</keyword>
<reference evidence="3 4" key="1">
    <citation type="journal article" date="2012" name="Genome Biol.">
        <title>Genome and low-iron response of an oceanic diatom adapted to chronic iron limitation.</title>
        <authorList>
            <person name="Lommer M."/>
            <person name="Specht M."/>
            <person name="Roy A.S."/>
            <person name="Kraemer L."/>
            <person name="Andreson R."/>
            <person name="Gutowska M.A."/>
            <person name="Wolf J."/>
            <person name="Bergner S.V."/>
            <person name="Schilhabel M.B."/>
            <person name="Klostermeier U.C."/>
            <person name="Beiko R.G."/>
            <person name="Rosenstiel P."/>
            <person name="Hippler M."/>
            <person name="Laroche J."/>
        </authorList>
    </citation>
    <scope>NUCLEOTIDE SEQUENCE [LARGE SCALE GENOMIC DNA]</scope>
    <source>
        <strain evidence="3 4">CCMP1005</strain>
    </source>
</reference>
<dbReference type="SMART" id="SM00671">
    <property type="entry name" value="SEL1"/>
    <property type="match status" value="3"/>
</dbReference>
<feature type="region of interest" description="Disordered" evidence="2">
    <location>
        <begin position="438"/>
        <end position="491"/>
    </location>
</feature>
<gene>
    <name evidence="3" type="ORF">THAOC_35254</name>
</gene>
<dbReference type="PANTHER" id="PTHR11102:SF160">
    <property type="entry name" value="ERAD-ASSOCIATED E3 UBIQUITIN-PROTEIN LIGASE COMPONENT HRD3"/>
    <property type="match status" value="1"/>
</dbReference>